<dbReference type="Pfam" id="PF01663">
    <property type="entry name" value="Phosphodiest"/>
    <property type="match status" value="2"/>
</dbReference>
<keyword evidence="1" id="KW-0732">Signal</keyword>
<dbReference type="SUPFAM" id="SSF53649">
    <property type="entry name" value="Alkaline phosphatase-like"/>
    <property type="match status" value="1"/>
</dbReference>
<dbReference type="Gene3D" id="3.40.720.10">
    <property type="entry name" value="Alkaline Phosphatase, subunit A"/>
    <property type="match status" value="2"/>
</dbReference>
<dbReference type="InterPro" id="IPR002591">
    <property type="entry name" value="Phosphodiest/P_Trfase"/>
</dbReference>
<dbReference type="GO" id="GO:0016787">
    <property type="term" value="F:hydrolase activity"/>
    <property type="evidence" value="ECO:0007669"/>
    <property type="project" value="UniProtKB-ARBA"/>
</dbReference>
<evidence type="ECO:0000313" key="2">
    <source>
        <dbReference type="EMBL" id="MDG3016095.1"/>
    </source>
</evidence>
<evidence type="ECO:0000313" key="3">
    <source>
        <dbReference type="Proteomes" id="UP001152755"/>
    </source>
</evidence>
<dbReference type="InterPro" id="IPR017850">
    <property type="entry name" value="Alkaline_phosphatase_core_sf"/>
</dbReference>
<dbReference type="Proteomes" id="UP001152755">
    <property type="component" value="Unassembled WGS sequence"/>
</dbReference>
<comment type="caution">
    <text evidence="2">The sequence shown here is derived from an EMBL/GenBank/DDBJ whole genome shotgun (WGS) entry which is preliminary data.</text>
</comment>
<accession>A0A9X4M147</accession>
<proteinExistence type="predicted"/>
<gene>
    <name evidence="2" type="ORF">NVS88_16165</name>
</gene>
<feature type="signal peptide" evidence="1">
    <location>
        <begin position="1"/>
        <end position="29"/>
    </location>
</feature>
<organism evidence="2 3">
    <name type="scientific">Speluncibacter jeojiensis</name>
    <dbReference type="NCBI Taxonomy" id="2710754"/>
    <lineage>
        <taxon>Bacteria</taxon>
        <taxon>Bacillati</taxon>
        <taxon>Actinomycetota</taxon>
        <taxon>Actinomycetes</taxon>
        <taxon>Mycobacteriales</taxon>
        <taxon>Speluncibacteraceae</taxon>
        <taxon>Speluncibacter</taxon>
    </lineage>
</organism>
<dbReference type="RefSeq" id="WP_332520384.1">
    <property type="nucleotide sequence ID" value="NZ_JANRHA010000011.1"/>
</dbReference>
<keyword evidence="3" id="KW-1185">Reference proteome</keyword>
<dbReference type="PANTHER" id="PTHR10151">
    <property type="entry name" value="ECTONUCLEOTIDE PYROPHOSPHATASE/PHOSPHODIESTERASE"/>
    <property type="match status" value="1"/>
</dbReference>
<dbReference type="PANTHER" id="PTHR10151:SF120">
    <property type="entry name" value="BIS(5'-ADENOSYL)-TRIPHOSPHATASE"/>
    <property type="match status" value="1"/>
</dbReference>
<dbReference type="EMBL" id="JANRHA010000011">
    <property type="protein sequence ID" value="MDG3016095.1"/>
    <property type="molecule type" value="Genomic_DNA"/>
</dbReference>
<protein>
    <submittedName>
        <fullName evidence="2">Alkaline phosphatase family protein</fullName>
    </submittedName>
</protein>
<reference evidence="2" key="1">
    <citation type="submission" date="2022-08" db="EMBL/GenBank/DDBJ databases">
        <title>Genome analysis of Corynebacteriales strain.</title>
        <authorList>
            <person name="Lee S.D."/>
        </authorList>
    </citation>
    <scope>NUCLEOTIDE SEQUENCE</scope>
    <source>
        <strain evidence="2">D3-21</strain>
    </source>
</reference>
<feature type="chain" id="PRO_5040765075" evidence="1">
    <location>
        <begin position="30"/>
        <end position="566"/>
    </location>
</feature>
<dbReference type="AlphaFoldDB" id="A0A9X4M147"/>
<evidence type="ECO:0000256" key="1">
    <source>
        <dbReference type="SAM" id="SignalP"/>
    </source>
</evidence>
<sequence length="566" mass="58077">MSRSQIACRAAVGAAVLLAGTAFTGSVAAAAPPPAPGHSKHVLLISVDGLHQSDLTKYVSRHPGSAMARLVARGVDFTRAQTPVPSDSFPGTVAQLTGGNPKTTGIYYDDAYNRALLPAGTTSCAHAEPGAEVDLTEDMDKNSKEIDAGQGLSGLPGSVLSMTGNPSTVIDPAKLPVDPTTCTPVSPGDYLQVNTVFQVAKQAGLHTAWSDKHPVYEILNGPGGATPSIDDLFTPEINSQAAGAAPGTDWTKDNAKTQQYDGYKVRAVLNEIDGYGHARTRQTGEPAIFGMNFQSVSTAQKLPTSDGKAGGYLPGGDPGPLLASALGFVDSQIGRIVSELDRQHHADDTTVILSAKHGQSPIDPSTLERIDDKPIIDGLDVAWAAVHRGAAPLVAHSVDDDAMILWLSDHSQSAADFAAKYLRDHSGSGTDINGRPVRAAASGTSSIHAGADAAAFFGTSVSDPRVPDVFAVARPGVVYTGGKSKIAEHGGASADDRNVPIVVVGAGVSRHGTSAEPVETTSIAPTILSLLGLNPTSLQAVRAEHTPVLPVSGGGATTGSSPVFGS</sequence>
<name>A0A9X4M147_9ACTN</name>